<sequence length="124" mass="14097">MRRNDKLHYGLTPRRDFPSNPVWVSLENTLVRFFKLFRDVFVHCMPDLVKFGSSFNSRDKFPRFPVRAMIFRLILGYHRPPNGPEEDFETPGVVTGRIVAACGTVVDGAWSTGTSTGRMTAFQG</sequence>
<gene>
    <name evidence="1" type="ORF">C1H46_000591</name>
</gene>
<organism evidence="1 2">
    <name type="scientific">Malus baccata</name>
    <name type="common">Siberian crab apple</name>
    <name type="synonym">Pyrus baccata</name>
    <dbReference type="NCBI Taxonomy" id="106549"/>
    <lineage>
        <taxon>Eukaryota</taxon>
        <taxon>Viridiplantae</taxon>
        <taxon>Streptophyta</taxon>
        <taxon>Embryophyta</taxon>
        <taxon>Tracheophyta</taxon>
        <taxon>Spermatophyta</taxon>
        <taxon>Magnoliopsida</taxon>
        <taxon>eudicotyledons</taxon>
        <taxon>Gunneridae</taxon>
        <taxon>Pentapetalae</taxon>
        <taxon>rosids</taxon>
        <taxon>fabids</taxon>
        <taxon>Rosales</taxon>
        <taxon>Rosaceae</taxon>
        <taxon>Amygdaloideae</taxon>
        <taxon>Maleae</taxon>
        <taxon>Malus</taxon>
    </lineage>
</organism>
<evidence type="ECO:0000313" key="1">
    <source>
        <dbReference type="EMBL" id="TQE13584.1"/>
    </source>
</evidence>
<dbReference type="EMBL" id="VIEB01000009">
    <property type="protein sequence ID" value="TQE13584.1"/>
    <property type="molecule type" value="Genomic_DNA"/>
</dbReference>
<dbReference type="Proteomes" id="UP000315295">
    <property type="component" value="Unassembled WGS sequence"/>
</dbReference>
<accession>A0A540NRA9</accession>
<comment type="caution">
    <text evidence="1">The sequence shown here is derived from an EMBL/GenBank/DDBJ whole genome shotgun (WGS) entry which is preliminary data.</text>
</comment>
<evidence type="ECO:0000313" key="2">
    <source>
        <dbReference type="Proteomes" id="UP000315295"/>
    </source>
</evidence>
<name>A0A540NRA9_MALBA</name>
<reference evidence="1 2" key="1">
    <citation type="journal article" date="2019" name="G3 (Bethesda)">
        <title>Sequencing of a Wild Apple (Malus baccata) Genome Unravels the Differences Between Cultivated and Wild Apple Species Regarding Disease Resistance and Cold Tolerance.</title>
        <authorList>
            <person name="Chen X."/>
        </authorList>
    </citation>
    <scope>NUCLEOTIDE SEQUENCE [LARGE SCALE GENOMIC DNA]</scope>
    <source>
        <strain evidence="2">cv. Shandingzi</strain>
        <tissue evidence="1">Leaves</tissue>
    </source>
</reference>
<dbReference type="AlphaFoldDB" id="A0A540NRA9"/>
<protein>
    <submittedName>
        <fullName evidence="1">Uncharacterized protein</fullName>
    </submittedName>
</protein>
<proteinExistence type="predicted"/>
<keyword evidence="2" id="KW-1185">Reference proteome</keyword>